<protein>
    <submittedName>
        <fullName evidence="1">Uncharacterized protein</fullName>
    </submittedName>
</protein>
<accession>A0ABR4Z7Z1</accession>
<sequence>MRPANGGDAAMSAQNFRWQPRETLLQEWMSQQYCIPFWLAGKALGIRSTQVYEIMRRLKLAGRIHVTRIDIGSPGLWHKSKHFDAPDTVPYGPLWAYMARETAWGYLGFDPGEWEPRASTAAHLTAVSELRLAVTGMDTDPEVWTSERLLRRMLKDERGQLVSHLHDAWYRDAADPDKVWAVEVELTRKFGAGRLLRSVSAALAAADQHDLAGVLYFVRGEGLRRAIESVRDQIARDRGVEQLDNFEIHDLDVTLSRKGVA</sequence>
<reference evidence="1 2" key="1">
    <citation type="journal article" date="2014" name="Int. J. Syst. Evol. Microbiol.">
        <title>Nocardia vulneris sp. nov., isolated from wounds of human patients in North America.</title>
        <authorList>
            <person name="Lasker B.A."/>
            <person name="Bell M."/>
            <person name="Klenk H.P."/>
            <person name="Sproer C."/>
            <person name="Schumann C."/>
            <person name="Schumann P."/>
            <person name="Brown J.M."/>
        </authorList>
    </citation>
    <scope>NUCLEOTIDE SEQUENCE [LARGE SCALE GENOMIC DNA]</scope>
    <source>
        <strain evidence="1 2">W9851</strain>
    </source>
</reference>
<evidence type="ECO:0000313" key="2">
    <source>
        <dbReference type="Proteomes" id="UP000031364"/>
    </source>
</evidence>
<dbReference type="Proteomes" id="UP000031364">
    <property type="component" value="Unassembled WGS sequence"/>
</dbReference>
<gene>
    <name evidence="1" type="ORF">FG87_31985</name>
</gene>
<name>A0ABR4Z7Z1_9NOCA</name>
<proteinExistence type="predicted"/>
<evidence type="ECO:0000313" key="1">
    <source>
        <dbReference type="EMBL" id="KIA61259.1"/>
    </source>
</evidence>
<dbReference type="EMBL" id="JNFP01000048">
    <property type="protein sequence ID" value="KIA61259.1"/>
    <property type="molecule type" value="Genomic_DNA"/>
</dbReference>
<keyword evidence="2" id="KW-1185">Reference proteome</keyword>
<organism evidence="1 2">
    <name type="scientific">Nocardia vulneris</name>
    <dbReference type="NCBI Taxonomy" id="1141657"/>
    <lineage>
        <taxon>Bacteria</taxon>
        <taxon>Bacillati</taxon>
        <taxon>Actinomycetota</taxon>
        <taxon>Actinomycetes</taxon>
        <taxon>Mycobacteriales</taxon>
        <taxon>Nocardiaceae</taxon>
        <taxon>Nocardia</taxon>
    </lineage>
</organism>
<comment type="caution">
    <text evidence="1">The sequence shown here is derived from an EMBL/GenBank/DDBJ whole genome shotgun (WGS) entry which is preliminary data.</text>
</comment>